<dbReference type="PANTHER" id="PTHR30572:SF4">
    <property type="entry name" value="ABC TRANSPORTER PERMEASE YTRF"/>
    <property type="match status" value="1"/>
</dbReference>
<dbReference type="RefSeq" id="WP_271320084.1">
    <property type="nucleotide sequence ID" value="NZ_BAAATN010000004.1"/>
</dbReference>
<reference evidence="11" key="1">
    <citation type="journal article" date="2019" name="Int. J. Syst. Evol. Microbiol.">
        <title>The Global Catalogue of Microorganisms (GCM) 10K type strain sequencing project: providing services to taxonomists for standard genome sequencing and annotation.</title>
        <authorList>
            <consortium name="The Broad Institute Genomics Platform"/>
            <consortium name="The Broad Institute Genome Sequencing Center for Infectious Disease"/>
            <person name="Wu L."/>
            <person name="Ma J."/>
        </authorList>
    </citation>
    <scope>NUCLEOTIDE SEQUENCE [LARGE SCALE GENOMIC DNA]</scope>
    <source>
        <strain evidence="11">CGMCC 4.1542</strain>
    </source>
</reference>
<dbReference type="Pfam" id="PF02687">
    <property type="entry name" value="FtsX"/>
    <property type="match status" value="2"/>
</dbReference>
<dbReference type="EMBL" id="JBHSJO010000001">
    <property type="protein sequence ID" value="MFC5015801.1"/>
    <property type="molecule type" value="Genomic_DNA"/>
</dbReference>
<feature type="region of interest" description="Disordered" evidence="7">
    <location>
        <begin position="118"/>
        <end position="138"/>
    </location>
</feature>
<feature type="transmembrane region" description="Helical" evidence="8">
    <location>
        <begin position="520"/>
        <end position="540"/>
    </location>
</feature>
<accession>A0ABV9WVH0</accession>
<protein>
    <submittedName>
        <fullName evidence="10">FtsX-like permease family protein</fullName>
    </submittedName>
</protein>
<feature type="transmembrane region" description="Helical" evidence="8">
    <location>
        <begin position="301"/>
        <end position="322"/>
    </location>
</feature>
<evidence type="ECO:0000256" key="5">
    <source>
        <dbReference type="ARBA" id="ARBA00023136"/>
    </source>
</evidence>
<feature type="transmembrane region" description="Helical" evidence="8">
    <location>
        <begin position="793"/>
        <end position="813"/>
    </location>
</feature>
<gene>
    <name evidence="10" type="ORF">ACFPRC_13020</name>
</gene>
<sequence>MRRPNGLAREAVRFKPASFAGTFLALLMSALIVSACGILLETGLRAAVPPERYANAPVVAAADQNEYVVTGSGEDLEKEATPLPDTARMDAALAARAAEAPGAAAAVADFTFPVHATDTGTGTDSGTGSGSGSGSRARALPVAGGALTAHGWGSHTFTGTSLTSGSAPREGEVVLDAGTARAAHAAVGDTVVLETAAGRQDFRVAGVAEAGPGDTARTTEGGALTWFADTQAATLAGHPGKADAVVVLAERGTGTAALADAVQQALTGSGVQVRTGDDRGAVEDPGLGYAKVTLFGIGGSFGGIAAIVAVFTAAGTVALSVGQRAREFALLRAVGATPRQVRRAVACEALLVAPLAGIVGCLPGIGLAHWWFGQLQDRGAVPHAVDLHVSGFPLLAAVVMGLLTALGAGWAAGRRPARIKPGQALSEASLERLRPGPVRTLLGVGALVGGAILTGVSARSAGDDAAGAALGVVMLFMLAVGLLGPLVARLCAGLFGLPLRGAGPAAQLAAANSRTNARRLASAITPIVLAVAFSSTLVFMHTSETHAADRQLRAGVTADHVVTDPAGLPVDAADRAARVPGVEAAVGLLNTQVLVPTGSGEFKALQGAATQGVTGSGAELAEVQDLDVRDGGLDRLGEGRIAIDRTLATSADAGVGDRLPLYLPDGTEVSPEIVAVYERGLGLATVTMDRASLDGHVTSAFDSTLLVRGGSAKSLTDLGEVTDASGYATEQNLDARLGAWMNNTMAAVLGGFAAVAAVNTLVMTVLDRRRELGTLRLVGSTRRQVMTMLRWEGLLVAGVGLVLGSAIAAATLIPMMSGVTGDLPYVPPLTYGALAAAVGGLALLAVTLPARAALRRWS</sequence>
<dbReference type="Proteomes" id="UP001595855">
    <property type="component" value="Unassembled WGS sequence"/>
</dbReference>
<evidence type="ECO:0000313" key="11">
    <source>
        <dbReference type="Proteomes" id="UP001595855"/>
    </source>
</evidence>
<feature type="domain" description="ABC3 transporter permease C-terminal" evidence="9">
    <location>
        <begin position="745"/>
        <end position="855"/>
    </location>
</feature>
<feature type="domain" description="ABC3 transporter permease C-terminal" evidence="9">
    <location>
        <begin position="300"/>
        <end position="421"/>
    </location>
</feature>
<evidence type="ECO:0000256" key="8">
    <source>
        <dbReference type="SAM" id="Phobius"/>
    </source>
</evidence>
<proteinExistence type="inferred from homology"/>
<dbReference type="InterPro" id="IPR050250">
    <property type="entry name" value="Macrolide_Exporter_MacB"/>
</dbReference>
<keyword evidence="2" id="KW-1003">Cell membrane</keyword>
<evidence type="ECO:0000256" key="1">
    <source>
        <dbReference type="ARBA" id="ARBA00004651"/>
    </source>
</evidence>
<feature type="compositionally biased region" description="Gly residues" evidence="7">
    <location>
        <begin position="123"/>
        <end position="133"/>
    </location>
</feature>
<keyword evidence="3 8" id="KW-0812">Transmembrane</keyword>
<feature type="transmembrane region" description="Helical" evidence="8">
    <location>
        <begin position="349"/>
        <end position="372"/>
    </location>
</feature>
<feature type="transmembrane region" description="Helical" evidence="8">
    <location>
        <begin position="441"/>
        <end position="462"/>
    </location>
</feature>
<dbReference type="InterPro" id="IPR003838">
    <property type="entry name" value="ABC3_permease_C"/>
</dbReference>
<organism evidence="10 11">
    <name type="scientific">Streptomyces lienomycini</name>
    <dbReference type="NCBI Taxonomy" id="284035"/>
    <lineage>
        <taxon>Bacteria</taxon>
        <taxon>Bacillati</taxon>
        <taxon>Actinomycetota</taxon>
        <taxon>Actinomycetes</taxon>
        <taxon>Kitasatosporales</taxon>
        <taxon>Streptomycetaceae</taxon>
        <taxon>Streptomyces</taxon>
    </lineage>
</organism>
<name>A0ABV9WVH0_9ACTN</name>
<comment type="similarity">
    <text evidence="6">Belongs to the ABC-4 integral membrane protein family.</text>
</comment>
<feature type="transmembrane region" description="Helical" evidence="8">
    <location>
        <begin position="392"/>
        <end position="413"/>
    </location>
</feature>
<dbReference type="PANTHER" id="PTHR30572">
    <property type="entry name" value="MEMBRANE COMPONENT OF TRANSPORTER-RELATED"/>
    <property type="match status" value="1"/>
</dbReference>
<comment type="subcellular location">
    <subcellularLocation>
        <location evidence="1">Cell membrane</location>
        <topology evidence="1">Multi-pass membrane protein</topology>
    </subcellularLocation>
</comment>
<keyword evidence="11" id="KW-1185">Reference proteome</keyword>
<keyword evidence="4 8" id="KW-1133">Transmembrane helix</keyword>
<keyword evidence="5 8" id="KW-0472">Membrane</keyword>
<feature type="transmembrane region" description="Helical" evidence="8">
    <location>
        <begin position="468"/>
        <end position="499"/>
    </location>
</feature>
<evidence type="ECO:0000256" key="4">
    <source>
        <dbReference type="ARBA" id="ARBA00022989"/>
    </source>
</evidence>
<evidence type="ECO:0000256" key="6">
    <source>
        <dbReference type="ARBA" id="ARBA00038076"/>
    </source>
</evidence>
<evidence type="ECO:0000256" key="7">
    <source>
        <dbReference type="SAM" id="MobiDB-lite"/>
    </source>
</evidence>
<feature type="transmembrane region" description="Helical" evidence="8">
    <location>
        <begin position="833"/>
        <end position="854"/>
    </location>
</feature>
<evidence type="ECO:0000313" key="10">
    <source>
        <dbReference type="EMBL" id="MFC5015801.1"/>
    </source>
</evidence>
<feature type="transmembrane region" description="Helical" evidence="8">
    <location>
        <begin position="745"/>
        <end position="766"/>
    </location>
</feature>
<evidence type="ECO:0000256" key="3">
    <source>
        <dbReference type="ARBA" id="ARBA00022692"/>
    </source>
</evidence>
<evidence type="ECO:0000259" key="9">
    <source>
        <dbReference type="Pfam" id="PF02687"/>
    </source>
</evidence>
<evidence type="ECO:0000256" key="2">
    <source>
        <dbReference type="ARBA" id="ARBA00022475"/>
    </source>
</evidence>
<comment type="caution">
    <text evidence="10">The sequence shown here is derived from an EMBL/GenBank/DDBJ whole genome shotgun (WGS) entry which is preliminary data.</text>
</comment>